<dbReference type="PANTHER" id="PTHR43649">
    <property type="entry name" value="ARABINOSE-BINDING PROTEIN-RELATED"/>
    <property type="match status" value="1"/>
</dbReference>
<dbReference type="InterPro" id="IPR006059">
    <property type="entry name" value="SBP"/>
</dbReference>
<dbReference type="Proteomes" id="UP000199476">
    <property type="component" value="Unassembled WGS sequence"/>
</dbReference>
<evidence type="ECO:0000313" key="6">
    <source>
        <dbReference type="Proteomes" id="UP000199476"/>
    </source>
</evidence>
<evidence type="ECO:0000256" key="2">
    <source>
        <dbReference type="ARBA" id="ARBA00022448"/>
    </source>
</evidence>
<accession>A0A1G9LKV3</accession>
<dbReference type="EMBL" id="FNGO01000006">
    <property type="protein sequence ID" value="SDL62125.1"/>
    <property type="molecule type" value="Genomic_DNA"/>
</dbReference>
<organism evidence="5 6">
    <name type="scientific">Halarsenatibacter silvermanii</name>
    <dbReference type="NCBI Taxonomy" id="321763"/>
    <lineage>
        <taxon>Bacteria</taxon>
        <taxon>Bacillati</taxon>
        <taxon>Bacillota</taxon>
        <taxon>Clostridia</taxon>
        <taxon>Halanaerobiales</taxon>
        <taxon>Halarsenatibacteraceae</taxon>
        <taxon>Halarsenatibacter</taxon>
    </lineage>
</organism>
<dbReference type="InterPro" id="IPR050490">
    <property type="entry name" value="Bact_solute-bd_prot1"/>
</dbReference>
<dbReference type="PANTHER" id="PTHR43649:SF34">
    <property type="entry name" value="ABC TRANSPORTER PERIPLASMIC-BINDING PROTEIN YCJN-RELATED"/>
    <property type="match status" value="1"/>
</dbReference>
<feature type="signal peptide" evidence="4">
    <location>
        <begin position="1"/>
        <end position="16"/>
    </location>
</feature>
<protein>
    <submittedName>
        <fullName evidence="5">Trehalose/maltose transport system substrate-binding protein</fullName>
    </submittedName>
</protein>
<dbReference type="RefSeq" id="WP_089759171.1">
    <property type="nucleotide sequence ID" value="NZ_FNGO01000006.1"/>
</dbReference>
<dbReference type="Gene3D" id="3.40.190.10">
    <property type="entry name" value="Periplasmic binding protein-like II"/>
    <property type="match status" value="2"/>
</dbReference>
<name>A0A1G9LKV3_9FIRM</name>
<dbReference type="Pfam" id="PF01547">
    <property type="entry name" value="SBP_bac_1"/>
    <property type="match status" value="1"/>
</dbReference>
<proteinExistence type="inferred from homology"/>
<dbReference type="STRING" id="321763.SAMN04488692_10683"/>
<feature type="chain" id="PRO_5039582639" evidence="4">
    <location>
        <begin position="17"/>
        <end position="431"/>
    </location>
</feature>
<sequence length="431" mass="48111">MSKLLICLLIFSVMFAVPGDVVEADEPEVELTVAGGAVGAELEATERAAEMFMEENPEVEVTVYDTPDSTDERRSLYLQYFEAESPEVDVYQVDVMWPGDMADHLLDLYEYGAEDYVDEHIQGIVDNNTTADGELVAMPWFVDAGIMYYREDLLEEYDLDVPETWGELEEKARIIQEGEREENPDFHGYVWQGDAYEGLTCNVLEWFASNDGGTFVSHDEEVTVLNENNEYMLDKAAGWVGDISPSGITGYMEEDARATFQNGNAAFMRNWPYAYPMLEDSEAFGPEDFGVTEIPAGPEGESAATLGGWQIAASEHSDHPEYAAELALFLASEEVQKERALIAGDPPTVKSLYEDEEILEAYPYWEDFYEVFVNAVPRPSTVTAPDYHAVSEAIYSEAHSVLTGDQDALTALEYMEIEIMDITGFPPGDPN</sequence>
<evidence type="ECO:0000256" key="1">
    <source>
        <dbReference type="ARBA" id="ARBA00008520"/>
    </source>
</evidence>
<dbReference type="OrthoDB" id="9808332at2"/>
<reference evidence="5 6" key="1">
    <citation type="submission" date="2016-10" db="EMBL/GenBank/DDBJ databases">
        <authorList>
            <person name="de Groot N.N."/>
        </authorList>
    </citation>
    <scope>NUCLEOTIDE SEQUENCE [LARGE SCALE GENOMIC DNA]</scope>
    <source>
        <strain evidence="5 6">SLAS-1</strain>
    </source>
</reference>
<keyword evidence="3 4" id="KW-0732">Signal</keyword>
<dbReference type="AlphaFoldDB" id="A0A1G9LKV3"/>
<evidence type="ECO:0000256" key="4">
    <source>
        <dbReference type="SAM" id="SignalP"/>
    </source>
</evidence>
<comment type="similarity">
    <text evidence="1">Belongs to the bacterial solute-binding protein 1 family.</text>
</comment>
<evidence type="ECO:0000313" key="5">
    <source>
        <dbReference type="EMBL" id="SDL62125.1"/>
    </source>
</evidence>
<dbReference type="SUPFAM" id="SSF53850">
    <property type="entry name" value="Periplasmic binding protein-like II"/>
    <property type="match status" value="1"/>
</dbReference>
<keyword evidence="2" id="KW-0813">Transport</keyword>
<evidence type="ECO:0000256" key="3">
    <source>
        <dbReference type="ARBA" id="ARBA00022729"/>
    </source>
</evidence>
<keyword evidence="6" id="KW-1185">Reference proteome</keyword>
<dbReference type="CDD" id="cd14750">
    <property type="entry name" value="PBP2_TMBP"/>
    <property type="match status" value="1"/>
</dbReference>
<gene>
    <name evidence="5" type="ORF">SAMN04488692_10683</name>
</gene>